<comment type="subcellular location">
    <subcellularLocation>
        <location evidence="10">Cell inner membrane</location>
    </subcellularLocation>
    <subcellularLocation>
        <location evidence="2">Cell membrane</location>
        <topology evidence="2">Single-pass membrane protein</topology>
    </subcellularLocation>
</comment>
<organism evidence="11 12">
    <name type="scientific">Citreimonas salinaria</name>
    <dbReference type="NCBI Taxonomy" id="321339"/>
    <lineage>
        <taxon>Bacteria</taxon>
        <taxon>Pseudomonadati</taxon>
        <taxon>Pseudomonadota</taxon>
        <taxon>Alphaproteobacteria</taxon>
        <taxon>Rhodobacterales</taxon>
        <taxon>Roseobacteraceae</taxon>
        <taxon>Citreimonas</taxon>
    </lineage>
</organism>
<evidence type="ECO:0000313" key="11">
    <source>
        <dbReference type="EMBL" id="SDX86817.1"/>
    </source>
</evidence>
<dbReference type="Pfam" id="PF03748">
    <property type="entry name" value="FliL"/>
    <property type="match status" value="1"/>
</dbReference>
<proteinExistence type="inferred from homology"/>
<keyword evidence="10" id="KW-0997">Cell inner membrane</keyword>
<dbReference type="EMBL" id="FNPF01000001">
    <property type="protein sequence ID" value="SDX86817.1"/>
    <property type="molecule type" value="Genomic_DNA"/>
</dbReference>
<evidence type="ECO:0000256" key="8">
    <source>
        <dbReference type="ARBA" id="ARBA00022989"/>
    </source>
</evidence>
<keyword evidence="5 10" id="KW-0145">Chemotaxis</keyword>
<dbReference type="Proteomes" id="UP000199286">
    <property type="component" value="Unassembled WGS sequence"/>
</dbReference>
<keyword evidence="9 10" id="KW-0472">Membrane</keyword>
<keyword evidence="8 10" id="KW-1133">Transmembrane helix</keyword>
<keyword evidence="4" id="KW-1003">Cell membrane</keyword>
<dbReference type="AlphaFoldDB" id="A0A1H3F7J8"/>
<protein>
    <recommendedName>
        <fullName evidence="10">Flagellar protein FliL</fullName>
    </recommendedName>
</protein>
<keyword evidence="11" id="KW-0966">Cell projection</keyword>
<keyword evidence="11" id="KW-0969">Cilium</keyword>
<evidence type="ECO:0000256" key="9">
    <source>
        <dbReference type="ARBA" id="ARBA00023136"/>
    </source>
</evidence>
<evidence type="ECO:0000256" key="7">
    <source>
        <dbReference type="ARBA" id="ARBA00022779"/>
    </source>
</evidence>
<comment type="function">
    <text evidence="1 10">Controls the rotational direction of flagella during chemotaxis.</text>
</comment>
<keyword evidence="7 10" id="KW-0283">Flagellar rotation</keyword>
<keyword evidence="12" id="KW-1185">Reference proteome</keyword>
<keyword evidence="11" id="KW-0282">Flagellum</keyword>
<keyword evidence="6 10" id="KW-0812">Transmembrane</keyword>
<sequence length="169" mass="17931">MADATVDAPVEGKKSSKMPLIIGAVLAVLGGAGGFFVVQMNPLGLFGGADKAHATEEGKDSVYHDPTPLGDVGFVEVPPIVISLGPTADGRTLRFRTSLEVPAQHATAVTAIVPRVQDVLNSYLRALEPTDFEAPGALIRLRSQLLRRVKLVAGDDHVRDLLVLEFIVN</sequence>
<evidence type="ECO:0000313" key="12">
    <source>
        <dbReference type="Proteomes" id="UP000199286"/>
    </source>
</evidence>
<dbReference type="STRING" id="321339.SAMN05444340_101240"/>
<evidence type="ECO:0000256" key="10">
    <source>
        <dbReference type="RuleBase" id="RU364125"/>
    </source>
</evidence>
<dbReference type="OrthoDB" id="7619358at2"/>
<evidence type="ECO:0000256" key="5">
    <source>
        <dbReference type="ARBA" id="ARBA00022500"/>
    </source>
</evidence>
<evidence type="ECO:0000256" key="3">
    <source>
        <dbReference type="ARBA" id="ARBA00008281"/>
    </source>
</evidence>
<gene>
    <name evidence="11" type="ORF">SAMN05444340_101240</name>
</gene>
<evidence type="ECO:0000256" key="4">
    <source>
        <dbReference type="ARBA" id="ARBA00022475"/>
    </source>
</evidence>
<comment type="similarity">
    <text evidence="3 10">Belongs to the FliL family.</text>
</comment>
<dbReference type="InterPro" id="IPR005503">
    <property type="entry name" value="FliL"/>
</dbReference>
<feature type="transmembrane region" description="Helical" evidence="10">
    <location>
        <begin position="20"/>
        <end position="38"/>
    </location>
</feature>
<reference evidence="11 12" key="1">
    <citation type="submission" date="2016-10" db="EMBL/GenBank/DDBJ databases">
        <authorList>
            <person name="de Groot N.N."/>
        </authorList>
    </citation>
    <scope>NUCLEOTIDE SEQUENCE [LARGE SCALE GENOMIC DNA]</scope>
    <source>
        <strain evidence="11 12">DSM 26880</strain>
    </source>
</reference>
<dbReference type="RefSeq" id="WP_089877955.1">
    <property type="nucleotide sequence ID" value="NZ_FNPF01000001.1"/>
</dbReference>
<accession>A0A1H3F7J8</accession>
<evidence type="ECO:0000256" key="1">
    <source>
        <dbReference type="ARBA" id="ARBA00002254"/>
    </source>
</evidence>
<name>A0A1H3F7J8_9RHOB</name>
<evidence type="ECO:0000256" key="2">
    <source>
        <dbReference type="ARBA" id="ARBA00004162"/>
    </source>
</evidence>
<evidence type="ECO:0000256" key="6">
    <source>
        <dbReference type="ARBA" id="ARBA00022692"/>
    </source>
</evidence>
<dbReference type="GO" id="GO:0005886">
    <property type="term" value="C:plasma membrane"/>
    <property type="evidence" value="ECO:0007669"/>
    <property type="project" value="UniProtKB-SubCell"/>
</dbReference>
<dbReference type="GO" id="GO:0006935">
    <property type="term" value="P:chemotaxis"/>
    <property type="evidence" value="ECO:0007669"/>
    <property type="project" value="UniProtKB-KW"/>
</dbReference>
<dbReference type="GO" id="GO:0009425">
    <property type="term" value="C:bacterial-type flagellum basal body"/>
    <property type="evidence" value="ECO:0007669"/>
    <property type="project" value="InterPro"/>
</dbReference>
<dbReference type="GO" id="GO:0071973">
    <property type="term" value="P:bacterial-type flagellum-dependent cell motility"/>
    <property type="evidence" value="ECO:0007669"/>
    <property type="project" value="InterPro"/>
</dbReference>